<organism evidence="8 9">
    <name type="scientific">Strongylocentrotus purpuratus</name>
    <name type="common">Purple sea urchin</name>
    <dbReference type="NCBI Taxonomy" id="7668"/>
    <lineage>
        <taxon>Eukaryota</taxon>
        <taxon>Metazoa</taxon>
        <taxon>Echinodermata</taxon>
        <taxon>Eleutherozoa</taxon>
        <taxon>Echinozoa</taxon>
        <taxon>Echinoidea</taxon>
        <taxon>Euechinoidea</taxon>
        <taxon>Echinacea</taxon>
        <taxon>Camarodonta</taxon>
        <taxon>Echinidea</taxon>
        <taxon>Strongylocentrotidae</taxon>
        <taxon>Strongylocentrotus</taxon>
    </lineage>
</organism>
<dbReference type="GO" id="GO:0004197">
    <property type="term" value="F:cysteine-type endopeptidase activity"/>
    <property type="evidence" value="ECO:0007669"/>
    <property type="project" value="InterPro"/>
</dbReference>
<evidence type="ECO:0000256" key="1">
    <source>
        <dbReference type="ARBA" id="ARBA00010134"/>
    </source>
</evidence>
<dbReference type="Proteomes" id="UP000007110">
    <property type="component" value="Unassembled WGS sequence"/>
</dbReference>
<dbReference type="OrthoDB" id="6044770at2759"/>
<dbReference type="GO" id="GO:0006508">
    <property type="term" value="P:proteolysis"/>
    <property type="evidence" value="ECO:0007669"/>
    <property type="project" value="UniProtKB-KW"/>
</dbReference>
<evidence type="ECO:0000259" key="7">
    <source>
        <dbReference type="PROSITE" id="PS50208"/>
    </source>
</evidence>
<dbReference type="InterPro" id="IPR002398">
    <property type="entry name" value="Pept_C14"/>
</dbReference>
<keyword evidence="2" id="KW-0645">Protease</keyword>
<dbReference type="GO" id="GO:0006915">
    <property type="term" value="P:apoptotic process"/>
    <property type="evidence" value="ECO:0007669"/>
    <property type="project" value="UniProtKB-KW"/>
</dbReference>
<evidence type="ECO:0000256" key="5">
    <source>
        <dbReference type="RuleBase" id="RU003971"/>
    </source>
</evidence>
<evidence type="ECO:0000313" key="8">
    <source>
        <dbReference type="EnsemblMetazoa" id="XP_030843397"/>
    </source>
</evidence>
<dbReference type="GO" id="GO:0043066">
    <property type="term" value="P:negative regulation of apoptotic process"/>
    <property type="evidence" value="ECO:0000318"/>
    <property type="project" value="GO_Central"/>
</dbReference>
<dbReference type="SMART" id="SM00115">
    <property type="entry name" value="CASc"/>
    <property type="match status" value="1"/>
</dbReference>
<evidence type="ECO:0000313" key="9">
    <source>
        <dbReference type="Proteomes" id="UP000007110"/>
    </source>
</evidence>
<dbReference type="GO" id="GO:0089720">
    <property type="term" value="F:caspase binding"/>
    <property type="evidence" value="ECO:0000318"/>
    <property type="project" value="GO_Central"/>
</dbReference>
<reference evidence="8" key="2">
    <citation type="submission" date="2021-01" db="UniProtKB">
        <authorList>
            <consortium name="EnsemblMetazoa"/>
        </authorList>
    </citation>
    <scope>IDENTIFICATION</scope>
</reference>
<keyword evidence="3" id="KW-0053">Apoptosis</keyword>
<dbReference type="KEGG" id="spu:105441158"/>
<dbReference type="PANTHER" id="PTHR47901:SF8">
    <property type="entry name" value="CASPASE-3"/>
    <property type="match status" value="1"/>
</dbReference>
<keyword evidence="4" id="KW-0378">Hydrolase</keyword>
<dbReference type="Gene3D" id="3.40.50.1460">
    <property type="match status" value="1"/>
</dbReference>
<dbReference type="PROSITE" id="PS50208">
    <property type="entry name" value="CASPASE_P20"/>
    <property type="match status" value="1"/>
</dbReference>
<dbReference type="GeneID" id="105441158"/>
<dbReference type="FunFam" id="3.40.50.1460:FF:000038">
    <property type="entry name" value="Uncharacterized protein"/>
    <property type="match status" value="1"/>
</dbReference>
<keyword evidence="9" id="KW-1185">Reference proteome</keyword>
<name>A0A7M7NY37_STRPU</name>
<feature type="domain" description="Caspase family p10" evidence="6">
    <location>
        <begin position="213"/>
        <end position="305"/>
    </location>
</feature>
<dbReference type="InterPro" id="IPR033139">
    <property type="entry name" value="Caspase_cys_AS"/>
</dbReference>
<evidence type="ECO:0000259" key="6">
    <source>
        <dbReference type="PROSITE" id="PS50207"/>
    </source>
</evidence>
<sequence>MKPLIDIAPDVDGLYTDWNIEKAEPRQEQFDPEKNYVLHTSVFKGLVLIINNDRFHEAKDRPGSELDLINIQHVFRRIGYEPVIMTNLSANEIRSFLDESVSRINLEGPICHPSVVLVLMSHGEKRGIYGTDSEVVEIQEIKSKFSGRQCPALIGKPKIFFIQACRGQMRTKSALDTDDTRRLSTIEMVNDPDIDSCSSRRPTDHVLDVDGDVPDNADIYVAYATSEGYFSIRDQVKGSWFIQSLCEELIAHVHIDDLDTIMNGVTRRVIGFTHSVVDGEGKKKKWLQTPDISKQGIGKKIYFMPNYPPRSDAACSLTDQPRSDAACSLTQQPRFDAECSLTQQPGPSGPSSEQQGCSYIQSEYIVDCLVNHALSGNI</sequence>
<dbReference type="PANTHER" id="PTHR47901">
    <property type="entry name" value="CASPASE RECRUITMENT DOMAIN-CONTAINING PROTEIN 18"/>
    <property type="match status" value="1"/>
</dbReference>
<dbReference type="InParanoid" id="A0A7M7NY37"/>
<dbReference type="SUPFAM" id="SSF52129">
    <property type="entry name" value="Caspase-like"/>
    <property type="match status" value="1"/>
</dbReference>
<dbReference type="OMA" id="QHVFRRI"/>
<evidence type="ECO:0000256" key="4">
    <source>
        <dbReference type="ARBA" id="ARBA00022801"/>
    </source>
</evidence>
<dbReference type="RefSeq" id="XP_030843397.1">
    <property type="nucleotide sequence ID" value="XM_030987537.1"/>
</dbReference>
<dbReference type="InterPro" id="IPR015917">
    <property type="entry name" value="Pept_C14A"/>
</dbReference>
<evidence type="ECO:0000256" key="3">
    <source>
        <dbReference type="ARBA" id="ARBA00022703"/>
    </source>
</evidence>
<dbReference type="InterPro" id="IPR001309">
    <property type="entry name" value="Pept_C14_p20"/>
</dbReference>
<dbReference type="PROSITE" id="PS01122">
    <property type="entry name" value="CASPASE_CYS"/>
    <property type="match status" value="1"/>
</dbReference>
<dbReference type="EnsemblMetazoa" id="XM_030987537">
    <property type="protein sequence ID" value="XP_030843397"/>
    <property type="gene ID" value="LOC105441158"/>
</dbReference>
<dbReference type="InterPro" id="IPR029030">
    <property type="entry name" value="Caspase-like_dom_sf"/>
</dbReference>
<dbReference type="AlphaFoldDB" id="A0A7M7NY37"/>
<feature type="domain" description="Caspase family p20" evidence="7">
    <location>
        <begin position="43"/>
        <end position="169"/>
    </location>
</feature>
<dbReference type="PRINTS" id="PR00376">
    <property type="entry name" value="IL1BCENZYME"/>
</dbReference>
<protein>
    <submittedName>
        <fullName evidence="8">Uncharacterized protein</fullName>
    </submittedName>
</protein>
<accession>A0A7M7NY37</accession>
<dbReference type="InterPro" id="IPR002138">
    <property type="entry name" value="Pept_C14_p10"/>
</dbReference>
<evidence type="ECO:0000256" key="2">
    <source>
        <dbReference type="ARBA" id="ARBA00022670"/>
    </source>
</evidence>
<reference evidence="9" key="1">
    <citation type="submission" date="2015-02" db="EMBL/GenBank/DDBJ databases">
        <title>Genome sequencing for Strongylocentrotus purpuratus.</title>
        <authorList>
            <person name="Murali S."/>
            <person name="Liu Y."/>
            <person name="Vee V."/>
            <person name="English A."/>
            <person name="Wang M."/>
            <person name="Skinner E."/>
            <person name="Han Y."/>
            <person name="Muzny D.M."/>
            <person name="Worley K.C."/>
            <person name="Gibbs R.A."/>
        </authorList>
    </citation>
    <scope>NUCLEOTIDE SEQUENCE</scope>
</reference>
<dbReference type="PROSITE" id="PS50207">
    <property type="entry name" value="CASPASE_P10"/>
    <property type="match status" value="1"/>
</dbReference>
<dbReference type="InterPro" id="IPR011600">
    <property type="entry name" value="Pept_C14_caspase"/>
</dbReference>
<comment type="similarity">
    <text evidence="1 5">Belongs to the peptidase C14A family.</text>
</comment>
<proteinExistence type="inferred from homology"/>
<dbReference type="Pfam" id="PF00656">
    <property type="entry name" value="Peptidase_C14"/>
    <property type="match status" value="1"/>
</dbReference>
<dbReference type="GO" id="GO:0043027">
    <property type="term" value="F:cysteine-type endopeptidase inhibitor activity involved in apoptotic process"/>
    <property type="evidence" value="ECO:0000318"/>
    <property type="project" value="GO_Central"/>
</dbReference>